<dbReference type="InterPro" id="IPR001466">
    <property type="entry name" value="Beta-lactam-related"/>
</dbReference>
<dbReference type="PANTHER" id="PTHR43283:SF3">
    <property type="entry name" value="BETA-LACTAMASE FAMILY PROTEIN (AFU_ORTHOLOGUE AFUA_5G07500)"/>
    <property type="match status" value="1"/>
</dbReference>
<evidence type="ECO:0000313" key="3">
    <source>
        <dbReference type="Proteomes" id="UP000515734"/>
    </source>
</evidence>
<dbReference type="Proteomes" id="UP000515734">
    <property type="component" value="Chromosome"/>
</dbReference>
<dbReference type="SUPFAM" id="SSF56601">
    <property type="entry name" value="beta-lactamase/transpeptidase-like"/>
    <property type="match status" value="1"/>
</dbReference>
<protein>
    <recommendedName>
        <fullName evidence="1">Beta-lactamase-related domain-containing protein</fullName>
    </recommendedName>
</protein>
<dbReference type="InterPro" id="IPR012338">
    <property type="entry name" value="Beta-lactam/transpept-like"/>
</dbReference>
<evidence type="ECO:0000313" key="2">
    <source>
        <dbReference type="EMBL" id="BCI53035.1"/>
    </source>
</evidence>
<organism evidence="2 3">
    <name type="scientific">Mycolicibacterium litorale</name>
    <dbReference type="NCBI Taxonomy" id="758802"/>
    <lineage>
        <taxon>Bacteria</taxon>
        <taxon>Bacillati</taxon>
        <taxon>Actinomycetota</taxon>
        <taxon>Actinomycetes</taxon>
        <taxon>Mycobacteriales</taxon>
        <taxon>Mycobacteriaceae</taxon>
        <taxon>Mycolicibacterium</taxon>
    </lineage>
</organism>
<dbReference type="InterPro" id="IPR050789">
    <property type="entry name" value="Diverse_Enzym_Activities"/>
</dbReference>
<dbReference type="PANTHER" id="PTHR43283">
    <property type="entry name" value="BETA-LACTAMASE-RELATED"/>
    <property type="match status" value="1"/>
</dbReference>
<reference evidence="2 3" key="1">
    <citation type="submission" date="2020-07" db="EMBL/GenBank/DDBJ databases">
        <title>Complete genome sequence of Mycolicibacterium litorale like strain isolated from cardiac implantable electronic device infection.</title>
        <authorList>
            <person name="Fukano H."/>
            <person name="Miyama H."/>
            <person name="Hoshino Y."/>
        </authorList>
    </citation>
    <scope>NUCLEOTIDE SEQUENCE [LARGE SCALE GENOMIC DNA]</scope>
    <source>
        <strain evidence="2 3">NIIDNTM18</strain>
    </source>
</reference>
<name>A0A6S6P3F8_9MYCO</name>
<evidence type="ECO:0000259" key="1">
    <source>
        <dbReference type="Pfam" id="PF00144"/>
    </source>
</evidence>
<accession>A0A6S6P3F8</accession>
<proteinExistence type="predicted"/>
<dbReference type="AlphaFoldDB" id="A0A6S6P3F8"/>
<sequence length="445" mass="47987">MCQDCPRAIQTSFSASPDGSLKDAKLPGAYHRSGDGPALASLDRVNLDGNQASIREAIDAGLLSGAVTMVWQAGRVLQVNELGHRDVDAQLPMQRDTIFRIASMTKPVTVAAAMSLVGEGRIALDDPVTTWLPELADMRVLDTPGGPLDRTHPARRPITVDDLMTHRSGLAYFFSVVGPLARAYGRISARQDPDSWLAEIGALPLQHQPGDRMTYSNSTDVLGILLERLEGKSLQDVLTERILGPLGMADTAFYVAPQNRGRVATMYKLTSDDTLSHDAMGPPPTTPPPFCMGGANLFSTADDYLRFARMLLAGGEVDGVRVLSEDSVRLMRTDRLTADQKKHPFLGMPFWLGRGFGLNLSVVTDPGKSRQLFGPGGLGTFSWPGAYGTWWQADPSADLIVVYLIQNLPNLGADAAAAVAGNTSLMKLQSVQPKFVRRTYAALGL</sequence>
<gene>
    <name evidence="2" type="ORF">NIIDNTM18_23130</name>
</gene>
<dbReference type="Pfam" id="PF00144">
    <property type="entry name" value="Beta-lactamase"/>
    <property type="match status" value="1"/>
</dbReference>
<dbReference type="EMBL" id="AP023287">
    <property type="protein sequence ID" value="BCI53035.1"/>
    <property type="molecule type" value="Genomic_DNA"/>
</dbReference>
<feature type="domain" description="Beta-lactamase-related" evidence="1">
    <location>
        <begin position="54"/>
        <end position="417"/>
    </location>
</feature>
<dbReference type="Gene3D" id="3.40.710.10">
    <property type="entry name" value="DD-peptidase/beta-lactamase superfamily"/>
    <property type="match status" value="1"/>
</dbReference>